<dbReference type="Gene3D" id="1.10.1660.10">
    <property type="match status" value="1"/>
</dbReference>
<dbReference type="InterPro" id="IPR000551">
    <property type="entry name" value="MerR-type_HTH_dom"/>
</dbReference>
<protein>
    <submittedName>
        <fullName evidence="6">MerR family transcriptional regulator</fullName>
    </submittedName>
</protein>
<keyword evidence="7" id="KW-1185">Reference proteome</keyword>
<dbReference type="PANTHER" id="PTHR30204">
    <property type="entry name" value="REDOX-CYCLING DRUG-SENSING TRANSCRIPTIONAL ACTIVATOR SOXR"/>
    <property type="match status" value="1"/>
</dbReference>
<keyword evidence="3" id="KW-0238">DNA-binding</keyword>
<evidence type="ECO:0000256" key="3">
    <source>
        <dbReference type="ARBA" id="ARBA00023125"/>
    </source>
</evidence>
<dbReference type="CDD" id="cd04780">
    <property type="entry name" value="HTH_MerR-like_sg5"/>
    <property type="match status" value="1"/>
</dbReference>
<reference evidence="6 7" key="1">
    <citation type="submission" date="2019-09" db="EMBL/GenBank/DDBJ databases">
        <title>Parvibaculum sedimenti sp. nov., isolated from sediment.</title>
        <authorList>
            <person name="Wang Y."/>
        </authorList>
    </citation>
    <scope>NUCLEOTIDE SEQUENCE [LARGE SCALE GENOMIC DNA]</scope>
    <source>
        <strain evidence="6 7">HXT-9</strain>
    </source>
</reference>
<dbReference type="PANTHER" id="PTHR30204:SF69">
    <property type="entry name" value="MERR-FAMILY TRANSCRIPTIONAL REGULATOR"/>
    <property type="match status" value="1"/>
</dbReference>
<evidence type="ECO:0000313" key="7">
    <source>
        <dbReference type="Proteomes" id="UP000468901"/>
    </source>
</evidence>
<dbReference type="AlphaFoldDB" id="A0A6N6VKQ1"/>
<dbReference type="SMART" id="SM00422">
    <property type="entry name" value="HTH_MERR"/>
    <property type="match status" value="1"/>
</dbReference>
<dbReference type="EMBL" id="WESC01000002">
    <property type="protein sequence ID" value="KAB7742080.1"/>
    <property type="molecule type" value="Genomic_DNA"/>
</dbReference>
<sequence length="293" mass="33654">MHAEGRSLMLRPFLLAWHRSLFFLAYYAVPPRTIFGRLYANGLRRGADLRMKMKELERETGVGRETIRFYIREGLLPEPERPKRNVATYGREHVARLKLIRKLQQERFLPLSIIKTLVEAHAEGRSRELEAFVGLEKNVGPLLSESISHAPQKLDDVCAQTNIGIDDIRDLASFGYVTIDAREDGEWLNRRNVRLVELIGECRAAGFTDEEASYRNEHFRIYVQMMDAVAKYEVSLFYRNLASRIGSQEAAELAARGIRLVNEILPILRTEKLIREMTRVSESGMLDEDSSEG</sequence>
<keyword evidence="1" id="KW-0678">Repressor</keyword>
<feature type="domain" description="HTH merR-type" evidence="5">
    <location>
        <begin position="50"/>
        <end position="120"/>
    </location>
</feature>
<dbReference type="SUPFAM" id="SSF46955">
    <property type="entry name" value="Putative DNA-binding domain"/>
    <property type="match status" value="1"/>
</dbReference>
<dbReference type="PROSITE" id="PS50937">
    <property type="entry name" value="HTH_MERR_2"/>
    <property type="match status" value="1"/>
</dbReference>
<dbReference type="Proteomes" id="UP000468901">
    <property type="component" value="Unassembled WGS sequence"/>
</dbReference>
<name>A0A6N6VKQ1_9HYPH</name>
<evidence type="ECO:0000256" key="1">
    <source>
        <dbReference type="ARBA" id="ARBA00022491"/>
    </source>
</evidence>
<dbReference type="Pfam" id="PF13411">
    <property type="entry name" value="MerR_1"/>
    <property type="match status" value="1"/>
</dbReference>
<keyword evidence="2" id="KW-0805">Transcription regulation</keyword>
<comment type="caution">
    <text evidence="6">The sequence shown here is derived from an EMBL/GenBank/DDBJ whole genome shotgun (WGS) entry which is preliminary data.</text>
</comment>
<dbReference type="GO" id="GO:0003700">
    <property type="term" value="F:DNA-binding transcription factor activity"/>
    <property type="evidence" value="ECO:0007669"/>
    <property type="project" value="InterPro"/>
</dbReference>
<evidence type="ECO:0000256" key="2">
    <source>
        <dbReference type="ARBA" id="ARBA00023015"/>
    </source>
</evidence>
<organism evidence="6 7">
    <name type="scientific">Parvibaculum sedimenti</name>
    <dbReference type="NCBI Taxonomy" id="2608632"/>
    <lineage>
        <taxon>Bacteria</taxon>
        <taxon>Pseudomonadati</taxon>
        <taxon>Pseudomonadota</taxon>
        <taxon>Alphaproteobacteria</taxon>
        <taxon>Hyphomicrobiales</taxon>
        <taxon>Parvibaculaceae</taxon>
        <taxon>Parvibaculum</taxon>
    </lineage>
</organism>
<accession>A0A6N6VKQ1</accession>
<dbReference type="InterPro" id="IPR047057">
    <property type="entry name" value="MerR_fam"/>
</dbReference>
<evidence type="ECO:0000259" key="5">
    <source>
        <dbReference type="PROSITE" id="PS50937"/>
    </source>
</evidence>
<evidence type="ECO:0000313" key="6">
    <source>
        <dbReference type="EMBL" id="KAB7742080.1"/>
    </source>
</evidence>
<dbReference type="InterPro" id="IPR009061">
    <property type="entry name" value="DNA-bd_dom_put_sf"/>
</dbReference>
<keyword evidence="4" id="KW-0804">Transcription</keyword>
<dbReference type="GO" id="GO:0003677">
    <property type="term" value="F:DNA binding"/>
    <property type="evidence" value="ECO:0007669"/>
    <property type="project" value="UniProtKB-KW"/>
</dbReference>
<proteinExistence type="predicted"/>
<evidence type="ECO:0000256" key="4">
    <source>
        <dbReference type="ARBA" id="ARBA00023163"/>
    </source>
</evidence>
<gene>
    <name evidence="6" type="ORF">F2P47_02040</name>
</gene>